<evidence type="ECO:0000313" key="5">
    <source>
        <dbReference type="Proteomes" id="UP000573001"/>
    </source>
</evidence>
<dbReference type="Gene3D" id="3.10.129.10">
    <property type="entry name" value="Hotdog Thioesterase"/>
    <property type="match status" value="1"/>
</dbReference>
<sequence>MPPLRTGSWRSSRLVVARTRSGTGRWRRPSTPPSSAAGTARGRCSHGCGREEPPVWEDDQVPHYLEDLAAGQTFTTPGRTITEADVVSFASWTNDNNQVHTDVEFAAKTRYGQRIVHGLLGTSLCLGLIARTGVFEGSAVALLGIDQWRFTAPVFIGDTLTCDVEILSTRLTSSGRTGIVERTVSLRNQRGEVVQQGRMDVMVLTRDAAIG</sequence>
<dbReference type="Pfam" id="PF01575">
    <property type="entry name" value="MaoC_dehydratas"/>
    <property type="match status" value="1"/>
</dbReference>
<gene>
    <name evidence="4" type="ORF">HP507_06815</name>
</gene>
<dbReference type="InterPro" id="IPR029069">
    <property type="entry name" value="HotDog_dom_sf"/>
</dbReference>
<keyword evidence="5" id="KW-1185">Reference proteome</keyword>
<dbReference type="SUPFAM" id="SSF54637">
    <property type="entry name" value="Thioesterase/thiol ester dehydrase-isomerase"/>
    <property type="match status" value="1"/>
</dbReference>
<organism evidence="4 5">
    <name type="scientific">Curtobacterium pusillum</name>
    <dbReference type="NCBI Taxonomy" id="69373"/>
    <lineage>
        <taxon>Bacteria</taxon>
        <taxon>Bacillati</taxon>
        <taxon>Actinomycetota</taxon>
        <taxon>Actinomycetes</taxon>
        <taxon>Micrococcales</taxon>
        <taxon>Microbacteriaceae</taxon>
        <taxon>Curtobacterium</taxon>
    </lineage>
</organism>
<dbReference type="PANTHER" id="PTHR43664">
    <property type="entry name" value="MONOAMINE OXIDASE-RELATED"/>
    <property type="match status" value="1"/>
</dbReference>
<accession>A0ABX2MCY9</accession>
<feature type="region of interest" description="Disordered" evidence="2">
    <location>
        <begin position="18"/>
        <end position="49"/>
    </location>
</feature>
<dbReference type="PANTHER" id="PTHR43664:SF1">
    <property type="entry name" value="BETA-METHYLMALYL-COA DEHYDRATASE"/>
    <property type="match status" value="1"/>
</dbReference>
<protein>
    <submittedName>
        <fullName evidence="4">Dehydratase</fullName>
    </submittedName>
</protein>
<dbReference type="InterPro" id="IPR052342">
    <property type="entry name" value="MCH/BMMD"/>
</dbReference>
<dbReference type="EMBL" id="JABMCE010000069">
    <property type="protein sequence ID" value="NUU13541.1"/>
    <property type="molecule type" value="Genomic_DNA"/>
</dbReference>
<reference evidence="4 5" key="1">
    <citation type="submission" date="2020-05" db="EMBL/GenBank/DDBJ databases">
        <title>Genome Sequencing of Type Strains.</title>
        <authorList>
            <person name="Lemaire J.F."/>
            <person name="Inderbitzin P."/>
            <person name="Gregorio O.A."/>
            <person name="Collins S.B."/>
            <person name="Wespe N."/>
            <person name="Knight-Connoni V."/>
        </authorList>
    </citation>
    <scope>NUCLEOTIDE SEQUENCE [LARGE SCALE GENOMIC DNA]</scope>
    <source>
        <strain evidence="4 5">ATCC 19096</strain>
    </source>
</reference>
<evidence type="ECO:0000256" key="1">
    <source>
        <dbReference type="ARBA" id="ARBA00005254"/>
    </source>
</evidence>
<dbReference type="InterPro" id="IPR002539">
    <property type="entry name" value="MaoC-like_dom"/>
</dbReference>
<name>A0ABX2MCY9_9MICO</name>
<evidence type="ECO:0000256" key="2">
    <source>
        <dbReference type="SAM" id="MobiDB-lite"/>
    </source>
</evidence>
<evidence type="ECO:0000313" key="4">
    <source>
        <dbReference type="EMBL" id="NUU13541.1"/>
    </source>
</evidence>
<feature type="domain" description="MaoC-like" evidence="3">
    <location>
        <begin position="70"/>
        <end position="172"/>
    </location>
</feature>
<comment type="caution">
    <text evidence="4">The sequence shown here is derived from an EMBL/GenBank/DDBJ whole genome shotgun (WGS) entry which is preliminary data.</text>
</comment>
<dbReference type="Proteomes" id="UP000573001">
    <property type="component" value="Unassembled WGS sequence"/>
</dbReference>
<proteinExistence type="inferred from homology"/>
<comment type="similarity">
    <text evidence="1">Belongs to the enoyl-CoA hydratase/isomerase family.</text>
</comment>
<evidence type="ECO:0000259" key="3">
    <source>
        <dbReference type="Pfam" id="PF01575"/>
    </source>
</evidence>